<dbReference type="Gene3D" id="3.40.50.2000">
    <property type="entry name" value="Glycogen Phosphorylase B"/>
    <property type="match status" value="2"/>
</dbReference>
<dbReference type="GO" id="GO:0016757">
    <property type="term" value="F:glycosyltransferase activity"/>
    <property type="evidence" value="ECO:0007669"/>
    <property type="project" value="UniProtKB-KW"/>
</dbReference>
<evidence type="ECO:0000313" key="2">
    <source>
        <dbReference type="EMBL" id="MCF1750120.1"/>
    </source>
</evidence>
<evidence type="ECO:0000313" key="3">
    <source>
        <dbReference type="Proteomes" id="UP001201449"/>
    </source>
</evidence>
<dbReference type="RefSeq" id="WP_234860246.1">
    <property type="nucleotide sequence ID" value="NZ_JAKEVZ010000002.1"/>
</dbReference>
<reference evidence="2 3" key="1">
    <citation type="submission" date="2022-01" db="EMBL/GenBank/DDBJ databases">
        <title>Mariniradius saccharolyticus sp. nov., isolated from sediment of a river.</title>
        <authorList>
            <person name="Liu H."/>
        </authorList>
    </citation>
    <scope>NUCLEOTIDE SEQUENCE [LARGE SCALE GENOMIC DNA]</scope>
    <source>
        <strain evidence="2 3">RY-2</strain>
    </source>
</reference>
<proteinExistence type="predicted"/>
<gene>
    <name evidence="2" type="ORF">L0U89_03485</name>
</gene>
<sequence length="375" mass="42370">MKAEKIKILFFIGTLSSGGKERRLLELMTYLDRSEKYSMFLVTKQTEVMFENFQKLRVEWVSLSTKKLTLGSFFEFFRIAKEIKPDFVHTWGSKQTLIALPYHVIFKGSKLVNSQITSAPPTIPPSERLIAKINFHFSDVILSNSIAGIDAYGPPTEKALVIYNGLNLNRFEHLPDKAAIRDKFDIRTKYAVIMVATYSKNKDYERFFSVGKALSKLRTDTTFVGVGFFGDDGTIFRNMSRVCEGNDFLRPIPGTKEVEALVNACDLGVLFSNAKVHGEGISNSIIEYMALGKPVIANDAGGTREVVLNDWNGFLFDEESDSFIAAKIDSLLNSPEKLALMGLRSKEKIMNEFTLERMGAEFEKVYNNCLFRQKS</sequence>
<dbReference type="Proteomes" id="UP001201449">
    <property type="component" value="Unassembled WGS sequence"/>
</dbReference>
<keyword evidence="3" id="KW-1185">Reference proteome</keyword>
<dbReference type="EC" id="2.4.-.-" evidence="2"/>
<feature type="domain" description="Glycosyl transferase family 1" evidence="1">
    <location>
        <begin position="177"/>
        <end position="342"/>
    </location>
</feature>
<dbReference type="EMBL" id="JAKEVZ010000002">
    <property type="protein sequence ID" value="MCF1750120.1"/>
    <property type="molecule type" value="Genomic_DNA"/>
</dbReference>
<dbReference type="InterPro" id="IPR001296">
    <property type="entry name" value="Glyco_trans_1"/>
</dbReference>
<accession>A0ABS9BRL0</accession>
<protein>
    <submittedName>
        <fullName evidence="2">Glycosyltransferase</fullName>
        <ecNumber evidence="2">2.4.-.-</ecNumber>
    </submittedName>
</protein>
<keyword evidence="2" id="KW-0328">Glycosyltransferase</keyword>
<evidence type="ECO:0000259" key="1">
    <source>
        <dbReference type="Pfam" id="PF00534"/>
    </source>
</evidence>
<organism evidence="2 3">
    <name type="scientific">Mariniradius sediminis</name>
    <dbReference type="NCBI Taxonomy" id="2909237"/>
    <lineage>
        <taxon>Bacteria</taxon>
        <taxon>Pseudomonadati</taxon>
        <taxon>Bacteroidota</taxon>
        <taxon>Cytophagia</taxon>
        <taxon>Cytophagales</taxon>
        <taxon>Cyclobacteriaceae</taxon>
        <taxon>Mariniradius</taxon>
    </lineage>
</organism>
<dbReference type="PANTHER" id="PTHR12526">
    <property type="entry name" value="GLYCOSYLTRANSFERASE"/>
    <property type="match status" value="1"/>
</dbReference>
<dbReference type="PANTHER" id="PTHR12526:SF630">
    <property type="entry name" value="GLYCOSYLTRANSFERASE"/>
    <property type="match status" value="1"/>
</dbReference>
<keyword evidence="2" id="KW-0808">Transferase</keyword>
<dbReference type="Pfam" id="PF00534">
    <property type="entry name" value="Glycos_transf_1"/>
    <property type="match status" value="1"/>
</dbReference>
<comment type="caution">
    <text evidence="2">The sequence shown here is derived from an EMBL/GenBank/DDBJ whole genome shotgun (WGS) entry which is preliminary data.</text>
</comment>
<name>A0ABS9BRL0_9BACT</name>
<dbReference type="SUPFAM" id="SSF53756">
    <property type="entry name" value="UDP-Glycosyltransferase/glycogen phosphorylase"/>
    <property type="match status" value="1"/>
</dbReference>